<dbReference type="AlphaFoldDB" id="A0A6I8T0W5"/>
<reference evidence="3" key="1">
    <citation type="journal article" date="2010" name="Science">
        <title>The genome of the Western clawed frog Xenopus tropicalis.</title>
        <authorList>
            <person name="Hellsten U."/>
            <person name="Harland R.M."/>
            <person name="Gilchrist M.J."/>
            <person name="Hendrix D."/>
            <person name="Jurka J."/>
            <person name="Kapitonov V."/>
            <person name="Ovcharenko I."/>
            <person name="Putnam N.H."/>
            <person name="Shu S."/>
            <person name="Taher L."/>
            <person name="Blitz I.L."/>
            <person name="Blumberg B."/>
            <person name="Dichmann D.S."/>
            <person name="Dubchak I."/>
            <person name="Amaya E."/>
            <person name="Detter J.C."/>
            <person name="Fletcher R."/>
            <person name="Gerhard D.S."/>
            <person name="Goodstein D."/>
            <person name="Graves T."/>
            <person name="Grigoriev I.V."/>
            <person name="Grimwood J."/>
            <person name="Kawashima T."/>
            <person name="Lindquist E."/>
            <person name="Lucas S.M."/>
            <person name="Mead P.E."/>
            <person name="Mitros T."/>
            <person name="Ogino H."/>
            <person name="Ohta Y."/>
            <person name="Poliakov A.V."/>
            <person name="Pollet N."/>
            <person name="Robert J."/>
            <person name="Salamov A."/>
            <person name="Sater A.K."/>
            <person name="Schmutz J."/>
            <person name="Terry A."/>
            <person name="Vize P.D."/>
            <person name="Warren W.C."/>
            <person name="Wells D."/>
            <person name="Wills A."/>
            <person name="Wilson R.K."/>
            <person name="Zimmerman L.B."/>
            <person name="Zorn A.M."/>
            <person name="Grainger R."/>
            <person name="Grammer T."/>
            <person name="Khokha M.K."/>
            <person name="Richardson P.M."/>
            <person name="Rokhsar D.S."/>
        </authorList>
    </citation>
    <scope>NUCLEOTIDE SEQUENCE [LARGE SCALE GENOMIC DNA]</scope>
    <source>
        <strain evidence="3">Nigerian</strain>
    </source>
</reference>
<name>A0A6I8T0W5_XENTR</name>
<dbReference type="InterPro" id="IPR000477">
    <property type="entry name" value="RT_dom"/>
</dbReference>
<evidence type="ECO:0000256" key="1">
    <source>
        <dbReference type="SAM" id="Phobius"/>
    </source>
</evidence>
<feature type="transmembrane region" description="Helical" evidence="1">
    <location>
        <begin position="704"/>
        <end position="731"/>
    </location>
</feature>
<dbReference type="Bgee" id="ENSXETG00000037735">
    <property type="expression patterns" value="Expressed in brain"/>
</dbReference>
<dbReference type="GeneTree" id="ENSGT00940000163737"/>
<feature type="domain" description="Reverse transcriptase" evidence="2">
    <location>
        <begin position="390"/>
        <end position="659"/>
    </location>
</feature>
<dbReference type="PANTHER" id="PTHR19446">
    <property type="entry name" value="REVERSE TRANSCRIPTASES"/>
    <property type="match status" value="1"/>
</dbReference>
<dbReference type="Pfam" id="PF03372">
    <property type="entry name" value="Exo_endo_phos"/>
    <property type="match status" value="1"/>
</dbReference>
<dbReference type="SUPFAM" id="SSF56672">
    <property type="entry name" value="DNA/RNA polymerases"/>
    <property type="match status" value="1"/>
</dbReference>
<dbReference type="Ensembl" id="ENSXETT00000083846">
    <property type="protein sequence ID" value="ENSXETP00000099808"/>
    <property type="gene ID" value="ENSXETG00000037735"/>
</dbReference>
<dbReference type="Gene3D" id="3.60.10.10">
    <property type="entry name" value="Endonuclease/exonuclease/phosphatase"/>
    <property type="match status" value="1"/>
</dbReference>
<dbReference type="InterPro" id="IPR043502">
    <property type="entry name" value="DNA/RNA_pol_sf"/>
</dbReference>
<evidence type="ECO:0000313" key="3">
    <source>
        <dbReference type="Ensembl" id="ENSXETP00000099808"/>
    </source>
</evidence>
<dbReference type="SUPFAM" id="SSF56219">
    <property type="entry name" value="DNase I-like"/>
    <property type="match status" value="1"/>
</dbReference>
<reference evidence="3" key="2">
    <citation type="submission" date="2020-05" db="UniProtKB">
        <authorList>
            <consortium name="Ensembl"/>
        </authorList>
    </citation>
    <scope>IDENTIFICATION</scope>
</reference>
<keyword evidence="1" id="KW-0812">Transmembrane</keyword>
<feature type="transmembrane region" description="Helical" evidence="1">
    <location>
        <begin position="845"/>
        <end position="863"/>
    </location>
</feature>
<sequence>MGRCMVLDVLLNGQDLRLINIYGPQSNGARKDLFSRIKPFLFTAQLVVFGGDFNTVTRRMDRGSAAGRLGSDTPFLNSIVREAGLVDVHIRHYPDRTGFTFYRGICRSRIDRFFVKEDSVTSPPEVMAVEFSDHCMLLVSLNVSQTPQRGKGLWRLNSALLGEEWVKQSFRDFFQDQESLIDVCSSKVEWWEMVKRRIAGLFRGLANKIQIDKYRAYLALRRKLDRLVSDGGDRGEITRVKALMKEYQYDRYSSLVLERDYGPYHSPDPYQNCREAASRKFVHGLRNEAGVLETSVPGILGVVENYYTGLLKEQELSPARMSSFLDETPIQKDNDIPFDDLVGEIEVDEVMTAIDSLNLKKSPGPDGLTAEFYKEFRDVLAPCLTEIFNSSLAEGLLPPSMRHSALILLSKGLDQSRIENWRPIALLNVDRKILAKVLFNRLFPLAERLLSPSQHCSVKGRSTFSAVLGIREALERCRACEWGKYLLALDQSKAFDRINHKYLWLLLRRYGLPGRFINWLKVLYRRAESFPLVNGWSGASFWVSSGVRQGCPLSSLLYVFAIDPFIRRLDGDALAGVPLAPGKALRVAAYADDVTVVVSSGEEADAVALIVQDYSEASGSLINRNKCEAFWMGKGDPAFDLPDVFPVAQSRIKILGIEFGQGDYAIPNWEQKLETASALVNRWKGLKYTLRQRVDLIKTYLVPIFLYVSYVCLLPQSFYGRICCLFFLLLWGNKMNLIKRNVTYLQRKEGGLNMLNPIVFFVNNFIKYNFSNLLLEKPPLWADIFRIWVSPFLGEWMNGGLVKSMRIRHGPVPPYVAGVLKAMRRWCITVGEVKSSTRKEIDRRVLRSVITILSLIYLCKYLWSANTTHQGNILSIFNM</sequence>
<dbReference type="InterPro" id="IPR005135">
    <property type="entry name" value="Endo/exonuclease/phosphatase"/>
</dbReference>
<evidence type="ECO:0000259" key="2">
    <source>
        <dbReference type="PROSITE" id="PS50878"/>
    </source>
</evidence>
<dbReference type="GO" id="GO:0003824">
    <property type="term" value="F:catalytic activity"/>
    <property type="evidence" value="ECO:0007669"/>
    <property type="project" value="InterPro"/>
</dbReference>
<proteinExistence type="predicted"/>
<keyword evidence="1" id="KW-0472">Membrane</keyword>
<dbReference type="InterPro" id="IPR036691">
    <property type="entry name" value="Endo/exonu/phosph_ase_sf"/>
</dbReference>
<organism evidence="3">
    <name type="scientific">Xenopus tropicalis</name>
    <name type="common">Western clawed frog</name>
    <name type="synonym">Silurana tropicalis</name>
    <dbReference type="NCBI Taxonomy" id="8364"/>
    <lineage>
        <taxon>Eukaryota</taxon>
        <taxon>Metazoa</taxon>
        <taxon>Chordata</taxon>
        <taxon>Craniata</taxon>
        <taxon>Vertebrata</taxon>
        <taxon>Euteleostomi</taxon>
        <taxon>Amphibia</taxon>
        <taxon>Batrachia</taxon>
        <taxon>Anura</taxon>
        <taxon>Pipoidea</taxon>
        <taxon>Pipidae</taxon>
        <taxon>Xenopodinae</taxon>
        <taxon>Xenopus</taxon>
        <taxon>Silurana</taxon>
    </lineage>
</organism>
<dbReference type="InParanoid" id="A0A6I8T0W5"/>
<dbReference type="CDD" id="cd01650">
    <property type="entry name" value="RT_nLTR_like"/>
    <property type="match status" value="1"/>
</dbReference>
<dbReference type="Pfam" id="PF00078">
    <property type="entry name" value="RVT_1"/>
    <property type="match status" value="1"/>
</dbReference>
<dbReference type="PROSITE" id="PS50878">
    <property type="entry name" value="RT_POL"/>
    <property type="match status" value="1"/>
</dbReference>
<protein>
    <recommendedName>
        <fullName evidence="2">Reverse transcriptase domain-containing protein</fullName>
    </recommendedName>
</protein>
<keyword evidence="1" id="KW-1133">Transmembrane helix</keyword>
<accession>A0A6I8T0W5</accession>